<evidence type="ECO:0000313" key="3">
    <source>
        <dbReference type="Proteomes" id="UP000053660"/>
    </source>
</evidence>
<name>A0A0B1T1X7_OESDE</name>
<proteinExistence type="predicted"/>
<sequence length="92" mass="9822">MAVARAVLSVVALLSAAAYTGAATNCTGSTLKESEVEGAVSLINEARAKVYHGEQPNGESGENLPPSVNLTTVVSTLYRYRKRFRLGYLCEE</sequence>
<evidence type="ECO:0008006" key="4">
    <source>
        <dbReference type="Google" id="ProtNLM"/>
    </source>
</evidence>
<evidence type="ECO:0000313" key="2">
    <source>
        <dbReference type="EMBL" id="KHJ91239.1"/>
    </source>
</evidence>
<dbReference type="EMBL" id="KN552240">
    <property type="protein sequence ID" value="KHJ91239.1"/>
    <property type="molecule type" value="Genomic_DNA"/>
</dbReference>
<evidence type="ECO:0000256" key="1">
    <source>
        <dbReference type="SAM" id="SignalP"/>
    </source>
</evidence>
<keyword evidence="1" id="KW-0732">Signal</keyword>
<feature type="signal peptide" evidence="1">
    <location>
        <begin position="1"/>
        <end position="22"/>
    </location>
</feature>
<protein>
    <recommendedName>
        <fullName evidence="4">SCP domain-containing protein</fullName>
    </recommendedName>
</protein>
<reference evidence="2 3" key="1">
    <citation type="submission" date="2014-03" db="EMBL/GenBank/DDBJ databases">
        <title>Draft genome of the hookworm Oesophagostomum dentatum.</title>
        <authorList>
            <person name="Mitreva M."/>
        </authorList>
    </citation>
    <scope>NUCLEOTIDE SEQUENCE [LARGE SCALE GENOMIC DNA]</scope>
    <source>
        <strain evidence="2 3">OD-Hann</strain>
    </source>
</reference>
<feature type="chain" id="PRO_5002062079" description="SCP domain-containing protein" evidence="1">
    <location>
        <begin position="23"/>
        <end position="92"/>
    </location>
</feature>
<organism evidence="2 3">
    <name type="scientific">Oesophagostomum dentatum</name>
    <name type="common">Nodular worm</name>
    <dbReference type="NCBI Taxonomy" id="61180"/>
    <lineage>
        <taxon>Eukaryota</taxon>
        <taxon>Metazoa</taxon>
        <taxon>Ecdysozoa</taxon>
        <taxon>Nematoda</taxon>
        <taxon>Chromadorea</taxon>
        <taxon>Rhabditida</taxon>
        <taxon>Rhabditina</taxon>
        <taxon>Rhabditomorpha</taxon>
        <taxon>Strongyloidea</taxon>
        <taxon>Strongylidae</taxon>
        <taxon>Oesophagostomum</taxon>
    </lineage>
</organism>
<dbReference type="AlphaFoldDB" id="A0A0B1T1X7"/>
<gene>
    <name evidence="2" type="ORF">OESDEN_08900</name>
</gene>
<dbReference type="Proteomes" id="UP000053660">
    <property type="component" value="Unassembled WGS sequence"/>
</dbReference>
<accession>A0A0B1T1X7</accession>
<keyword evidence="3" id="KW-1185">Reference proteome</keyword>